<sequence>MNQPSVLIFVHLLKNFLLILNIFLHYCDKKKAYDLETFELELALLTLIELLQEQFNRFNGKKLHFTYYDLMIPASTDSVWTYNDYKLIFADTLVEYIRTRYLLSIYKKDIDSDIEKEIDNIFMNFMPEFLTCLQVTLNNLLIINNTSYSDIIAKLVCKRIFMYFFNYIFPPITYPLVIYDKRNSCSRSYKCQLCGFIGIEFFKFVCWSSFWLSIYNIIQYNWFSVVTQKANELEVYYPLGLIISTTSILHIYEALISLSVVLRVS</sequence>
<feature type="transmembrane region" description="Helical" evidence="1">
    <location>
        <begin position="160"/>
        <end position="179"/>
    </location>
</feature>
<gene>
    <name evidence="2" type="ORF">EDS130_LOCUS46227</name>
</gene>
<dbReference type="AlphaFoldDB" id="A0A815X9F1"/>
<name>A0A815X9F1_ADIRI</name>
<protein>
    <submittedName>
        <fullName evidence="2">Uncharacterized protein</fullName>
    </submittedName>
</protein>
<dbReference type="EMBL" id="CAJNOJ010001759">
    <property type="protein sequence ID" value="CAF1554621.1"/>
    <property type="molecule type" value="Genomic_DNA"/>
</dbReference>
<keyword evidence="1" id="KW-0812">Transmembrane</keyword>
<feature type="transmembrane region" description="Helical" evidence="1">
    <location>
        <begin position="235"/>
        <end position="262"/>
    </location>
</feature>
<feature type="transmembrane region" description="Helical" evidence="1">
    <location>
        <begin position="191"/>
        <end position="215"/>
    </location>
</feature>
<evidence type="ECO:0000313" key="2">
    <source>
        <dbReference type="EMBL" id="CAF1554621.1"/>
    </source>
</evidence>
<evidence type="ECO:0000313" key="3">
    <source>
        <dbReference type="Proteomes" id="UP000663852"/>
    </source>
</evidence>
<keyword evidence="1" id="KW-1133">Transmembrane helix</keyword>
<reference evidence="2" key="1">
    <citation type="submission" date="2021-02" db="EMBL/GenBank/DDBJ databases">
        <authorList>
            <person name="Nowell W R."/>
        </authorList>
    </citation>
    <scope>NUCLEOTIDE SEQUENCE</scope>
</reference>
<accession>A0A815X9F1</accession>
<keyword evidence="1" id="KW-0472">Membrane</keyword>
<feature type="transmembrane region" description="Helical" evidence="1">
    <location>
        <begin position="6"/>
        <end position="24"/>
    </location>
</feature>
<proteinExistence type="predicted"/>
<evidence type="ECO:0000256" key="1">
    <source>
        <dbReference type="SAM" id="Phobius"/>
    </source>
</evidence>
<dbReference type="Proteomes" id="UP000663852">
    <property type="component" value="Unassembled WGS sequence"/>
</dbReference>
<comment type="caution">
    <text evidence="2">The sequence shown here is derived from an EMBL/GenBank/DDBJ whole genome shotgun (WGS) entry which is preliminary data.</text>
</comment>
<organism evidence="2 3">
    <name type="scientific">Adineta ricciae</name>
    <name type="common">Rotifer</name>
    <dbReference type="NCBI Taxonomy" id="249248"/>
    <lineage>
        <taxon>Eukaryota</taxon>
        <taxon>Metazoa</taxon>
        <taxon>Spiralia</taxon>
        <taxon>Gnathifera</taxon>
        <taxon>Rotifera</taxon>
        <taxon>Eurotatoria</taxon>
        <taxon>Bdelloidea</taxon>
        <taxon>Adinetida</taxon>
        <taxon>Adinetidae</taxon>
        <taxon>Adineta</taxon>
    </lineage>
</organism>